<dbReference type="AlphaFoldDB" id="A0A0C2XRB6"/>
<accession>A0A0C2XRB6</accession>
<reference evidence="6 7" key="1">
    <citation type="submission" date="2014-04" db="EMBL/GenBank/DDBJ databases">
        <authorList>
            <consortium name="DOE Joint Genome Institute"/>
            <person name="Kuo A."/>
            <person name="Gay G."/>
            <person name="Dore J."/>
            <person name="Kohler A."/>
            <person name="Nagy L.G."/>
            <person name="Floudas D."/>
            <person name="Copeland A."/>
            <person name="Barry K.W."/>
            <person name="Cichocki N."/>
            <person name="Veneault-Fourrey C."/>
            <person name="LaButti K."/>
            <person name="Lindquist E.A."/>
            <person name="Lipzen A."/>
            <person name="Lundell T."/>
            <person name="Morin E."/>
            <person name="Murat C."/>
            <person name="Sun H."/>
            <person name="Tunlid A."/>
            <person name="Henrissat B."/>
            <person name="Grigoriev I.V."/>
            <person name="Hibbett D.S."/>
            <person name="Martin F."/>
            <person name="Nordberg H.P."/>
            <person name="Cantor M.N."/>
            <person name="Hua S.X."/>
        </authorList>
    </citation>
    <scope>NUCLEOTIDE SEQUENCE [LARGE SCALE GENOMIC DNA]</scope>
    <source>
        <strain evidence="7">h7</strain>
    </source>
</reference>
<protein>
    <recommendedName>
        <fullName evidence="8">DNA-directed RNA polymerase III subunit RPC4</fullName>
    </recommendedName>
</protein>
<keyword evidence="2" id="KW-0240">DNA-directed RNA polymerase</keyword>
<evidence type="ECO:0000313" key="7">
    <source>
        <dbReference type="Proteomes" id="UP000053424"/>
    </source>
</evidence>
<evidence type="ECO:0000313" key="6">
    <source>
        <dbReference type="EMBL" id="KIM40113.1"/>
    </source>
</evidence>
<feature type="compositionally biased region" description="Low complexity" evidence="5">
    <location>
        <begin position="103"/>
        <end position="113"/>
    </location>
</feature>
<dbReference type="HOGENOM" id="CLU_033578_0_0_1"/>
<feature type="compositionally biased region" description="Basic residues" evidence="5">
    <location>
        <begin position="36"/>
        <end position="48"/>
    </location>
</feature>
<keyword evidence="4" id="KW-0539">Nucleus</keyword>
<keyword evidence="3" id="KW-0804">Transcription</keyword>
<feature type="compositionally biased region" description="Low complexity" evidence="5">
    <location>
        <begin position="79"/>
        <end position="93"/>
    </location>
</feature>
<dbReference type="Proteomes" id="UP000053424">
    <property type="component" value="Unassembled WGS sequence"/>
</dbReference>
<organism evidence="6 7">
    <name type="scientific">Hebeloma cylindrosporum</name>
    <dbReference type="NCBI Taxonomy" id="76867"/>
    <lineage>
        <taxon>Eukaryota</taxon>
        <taxon>Fungi</taxon>
        <taxon>Dikarya</taxon>
        <taxon>Basidiomycota</taxon>
        <taxon>Agaricomycotina</taxon>
        <taxon>Agaricomycetes</taxon>
        <taxon>Agaricomycetidae</taxon>
        <taxon>Agaricales</taxon>
        <taxon>Agaricineae</taxon>
        <taxon>Hymenogastraceae</taxon>
        <taxon>Hebeloma</taxon>
    </lineage>
</organism>
<evidence type="ECO:0000256" key="1">
    <source>
        <dbReference type="ARBA" id="ARBA00004123"/>
    </source>
</evidence>
<dbReference type="GO" id="GO:0003677">
    <property type="term" value="F:DNA binding"/>
    <property type="evidence" value="ECO:0007669"/>
    <property type="project" value="InterPro"/>
</dbReference>
<dbReference type="STRING" id="686832.A0A0C2XRB6"/>
<dbReference type="PANTHER" id="PTHR13408:SF0">
    <property type="entry name" value="DNA-DIRECTED RNA POLYMERASE III SUBUNIT RPC4"/>
    <property type="match status" value="1"/>
</dbReference>
<gene>
    <name evidence="6" type="ORF">M413DRAFT_446267</name>
</gene>
<dbReference type="GO" id="GO:0042797">
    <property type="term" value="P:tRNA transcription by RNA polymerase III"/>
    <property type="evidence" value="ECO:0007669"/>
    <property type="project" value="TreeGrafter"/>
</dbReference>
<feature type="region of interest" description="Disordered" evidence="5">
    <location>
        <begin position="1"/>
        <end position="130"/>
    </location>
</feature>
<dbReference type="PANTHER" id="PTHR13408">
    <property type="entry name" value="DNA-DIRECTED RNA POLYMERASE III"/>
    <property type="match status" value="1"/>
</dbReference>
<dbReference type="EMBL" id="KN831783">
    <property type="protein sequence ID" value="KIM40113.1"/>
    <property type="molecule type" value="Genomic_DNA"/>
</dbReference>
<dbReference type="Pfam" id="PF05132">
    <property type="entry name" value="RNA_pol_Rpc4"/>
    <property type="match status" value="1"/>
</dbReference>
<evidence type="ECO:0000256" key="4">
    <source>
        <dbReference type="ARBA" id="ARBA00023242"/>
    </source>
</evidence>
<evidence type="ECO:0000256" key="5">
    <source>
        <dbReference type="SAM" id="MobiDB-lite"/>
    </source>
</evidence>
<name>A0A0C2XRB6_HEBCY</name>
<sequence length="383" mass="41221">MSDPSSSKAIGSLAKKQSDVTRQGTQKLKFVPTLPQRRKKDSRPRERRGHADGGRGRGRGGGAPPVIEMTASGPFAMGPAMAGSSSRRPAPRSNFVPAVSTDSLSNLGGNLSLAPPSLKKDVRTGTSGNGVVKAEDEEVYSDPDDGVEIVDMENVRQMDWMAPESLRKDRQHTKIVKEELVDTIGSGAVDSSNALNLSESEEEEELEDIIEDFAVQASIPSDGSIIEERLYFFQFPTPFPKFTSKMASAMDVDPVPEIGGKKVSFASDVKPDKTELLTPNAAGDLQKIEPVDGVIGQLEIYKSGAVKIRLANDILLDVNAATQPSFLQQAVYLNKTAKQLTVLGEVNKQFVVSPNVDALLSALESEENAPAVIEGEEKLLQMD</sequence>
<dbReference type="OrthoDB" id="5836119at2759"/>
<proteinExistence type="predicted"/>
<reference evidence="7" key="2">
    <citation type="submission" date="2015-01" db="EMBL/GenBank/DDBJ databases">
        <title>Evolutionary Origins and Diversification of the Mycorrhizal Mutualists.</title>
        <authorList>
            <consortium name="DOE Joint Genome Institute"/>
            <consortium name="Mycorrhizal Genomics Consortium"/>
            <person name="Kohler A."/>
            <person name="Kuo A."/>
            <person name="Nagy L.G."/>
            <person name="Floudas D."/>
            <person name="Copeland A."/>
            <person name="Barry K.W."/>
            <person name="Cichocki N."/>
            <person name="Veneault-Fourrey C."/>
            <person name="LaButti K."/>
            <person name="Lindquist E.A."/>
            <person name="Lipzen A."/>
            <person name="Lundell T."/>
            <person name="Morin E."/>
            <person name="Murat C."/>
            <person name="Riley R."/>
            <person name="Ohm R."/>
            <person name="Sun H."/>
            <person name="Tunlid A."/>
            <person name="Henrissat B."/>
            <person name="Grigoriev I.V."/>
            <person name="Hibbett D.S."/>
            <person name="Martin F."/>
        </authorList>
    </citation>
    <scope>NUCLEOTIDE SEQUENCE [LARGE SCALE GENOMIC DNA]</scope>
    <source>
        <strain evidence="7">h7</strain>
    </source>
</reference>
<dbReference type="InterPro" id="IPR007811">
    <property type="entry name" value="RPC4"/>
</dbReference>
<comment type="subcellular location">
    <subcellularLocation>
        <location evidence="1">Nucleus</location>
    </subcellularLocation>
</comment>
<dbReference type="GO" id="GO:0005666">
    <property type="term" value="C:RNA polymerase III complex"/>
    <property type="evidence" value="ECO:0007669"/>
    <property type="project" value="InterPro"/>
</dbReference>
<keyword evidence="7" id="KW-1185">Reference proteome</keyword>
<evidence type="ECO:0008006" key="8">
    <source>
        <dbReference type="Google" id="ProtNLM"/>
    </source>
</evidence>
<evidence type="ECO:0000256" key="3">
    <source>
        <dbReference type="ARBA" id="ARBA00023163"/>
    </source>
</evidence>
<evidence type="ECO:0000256" key="2">
    <source>
        <dbReference type="ARBA" id="ARBA00022478"/>
    </source>
</evidence>